<sequence>MTGSRSLVHPWLMRTPTRPRALLFCTLFALGGLSLSVATGCAEQKGTRKKDDDKKDEAKKDAPKQDEVSQGEAKKGN</sequence>
<protein>
    <submittedName>
        <fullName evidence="2">Uncharacterized protein</fullName>
    </submittedName>
</protein>
<evidence type="ECO:0000256" key="1">
    <source>
        <dbReference type="SAM" id="MobiDB-lite"/>
    </source>
</evidence>
<dbReference type="STRING" id="391625.PPSIR1_04403"/>
<dbReference type="EMBL" id="ABCS01000057">
    <property type="protein sequence ID" value="EDM76819.1"/>
    <property type="molecule type" value="Genomic_DNA"/>
</dbReference>
<accession>A6GBB0</accession>
<evidence type="ECO:0000313" key="3">
    <source>
        <dbReference type="Proteomes" id="UP000005801"/>
    </source>
</evidence>
<feature type="compositionally biased region" description="Basic and acidic residues" evidence="1">
    <location>
        <begin position="45"/>
        <end position="77"/>
    </location>
</feature>
<name>A6GBB0_9BACT</name>
<evidence type="ECO:0000313" key="2">
    <source>
        <dbReference type="EMBL" id="EDM76819.1"/>
    </source>
</evidence>
<keyword evidence="3" id="KW-1185">Reference proteome</keyword>
<dbReference type="AlphaFoldDB" id="A6GBB0"/>
<reference evidence="2 3" key="1">
    <citation type="submission" date="2007-06" db="EMBL/GenBank/DDBJ databases">
        <authorList>
            <person name="Shimkets L."/>
            <person name="Ferriera S."/>
            <person name="Johnson J."/>
            <person name="Kravitz S."/>
            <person name="Beeson K."/>
            <person name="Sutton G."/>
            <person name="Rogers Y.-H."/>
            <person name="Friedman R."/>
            <person name="Frazier M."/>
            <person name="Venter J.C."/>
        </authorList>
    </citation>
    <scope>NUCLEOTIDE SEQUENCE [LARGE SCALE GENOMIC DNA]</scope>
    <source>
        <strain evidence="2 3">SIR-1</strain>
    </source>
</reference>
<proteinExistence type="predicted"/>
<feature type="region of interest" description="Disordered" evidence="1">
    <location>
        <begin position="40"/>
        <end position="77"/>
    </location>
</feature>
<dbReference type="Proteomes" id="UP000005801">
    <property type="component" value="Unassembled WGS sequence"/>
</dbReference>
<organism evidence="2 3">
    <name type="scientific">Plesiocystis pacifica SIR-1</name>
    <dbReference type="NCBI Taxonomy" id="391625"/>
    <lineage>
        <taxon>Bacteria</taxon>
        <taxon>Pseudomonadati</taxon>
        <taxon>Myxococcota</taxon>
        <taxon>Polyangia</taxon>
        <taxon>Nannocystales</taxon>
        <taxon>Nannocystaceae</taxon>
        <taxon>Plesiocystis</taxon>
    </lineage>
</organism>
<gene>
    <name evidence="2" type="ORF">PPSIR1_04403</name>
</gene>
<comment type="caution">
    <text evidence="2">The sequence shown here is derived from an EMBL/GenBank/DDBJ whole genome shotgun (WGS) entry which is preliminary data.</text>
</comment>